<evidence type="ECO:0000313" key="3">
    <source>
        <dbReference type="Proteomes" id="UP000295706"/>
    </source>
</evidence>
<dbReference type="AlphaFoldDB" id="A0A4R4K8W6"/>
<dbReference type="EMBL" id="SMJU01000008">
    <property type="protein sequence ID" value="TDB64060.1"/>
    <property type="molecule type" value="Genomic_DNA"/>
</dbReference>
<gene>
    <name evidence="2" type="ORF">EZE20_14045</name>
</gene>
<organism evidence="2 3">
    <name type="scientific">Arundinibacter roseus</name>
    <dbReference type="NCBI Taxonomy" id="2070510"/>
    <lineage>
        <taxon>Bacteria</taxon>
        <taxon>Pseudomonadati</taxon>
        <taxon>Bacteroidota</taxon>
        <taxon>Cytophagia</taxon>
        <taxon>Cytophagales</taxon>
        <taxon>Spirosomataceae</taxon>
        <taxon>Arundinibacter</taxon>
    </lineage>
</organism>
<proteinExistence type="predicted"/>
<evidence type="ECO:0000313" key="2">
    <source>
        <dbReference type="EMBL" id="TDB64060.1"/>
    </source>
</evidence>
<comment type="caution">
    <text evidence="2">The sequence shown here is derived from an EMBL/GenBank/DDBJ whole genome shotgun (WGS) entry which is preliminary data.</text>
</comment>
<dbReference type="Proteomes" id="UP000295706">
    <property type="component" value="Unassembled WGS sequence"/>
</dbReference>
<name>A0A4R4K8W6_9BACT</name>
<evidence type="ECO:0000256" key="1">
    <source>
        <dbReference type="SAM" id="MobiDB-lite"/>
    </source>
</evidence>
<reference evidence="2 3" key="1">
    <citation type="submission" date="2019-02" db="EMBL/GenBank/DDBJ databases">
        <title>Arundinibacter roseus gen. nov., sp. nov., a new member of the family Cytophagaceae.</title>
        <authorList>
            <person name="Szuroczki S."/>
            <person name="Khayer B."/>
            <person name="Sproer C."/>
            <person name="Toumi M."/>
            <person name="Szabo A."/>
            <person name="Felfoldi T."/>
            <person name="Schumann P."/>
            <person name="Toth E."/>
        </authorList>
    </citation>
    <scope>NUCLEOTIDE SEQUENCE [LARGE SCALE GENOMIC DNA]</scope>
    <source>
        <strain evidence="2 3">DMA-k-7a</strain>
    </source>
</reference>
<feature type="region of interest" description="Disordered" evidence="1">
    <location>
        <begin position="1"/>
        <end position="29"/>
    </location>
</feature>
<dbReference type="RefSeq" id="WP_132118691.1">
    <property type="nucleotide sequence ID" value="NZ_SMJU01000008.1"/>
</dbReference>
<keyword evidence="3" id="KW-1185">Reference proteome</keyword>
<accession>A0A4R4K8W6</accession>
<sequence>MDYTLPIKNESDYEKASERAEELMGAKPGTAGKKELDQLLKALKAYEDDFVNMLRGYSAD</sequence>
<protein>
    <submittedName>
        <fullName evidence="2">Uncharacterized protein</fullName>
    </submittedName>
</protein>
<feature type="compositionally biased region" description="Basic and acidic residues" evidence="1">
    <location>
        <begin position="9"/>
        <end position="24"/>
    </location>
</feature>